<name>A0ABX1XK37_9BACL</name>
<accession>A0ABX1XK37</accession>
<dbReference type="PROSITE" id="PS50853">
    <property type="entry name" value="FN3"/>
    <property type="match status" value="2"/>
</dbReference>
<evidence type="ECO:0000259" key="3">
    <source>
        <dbReference type="PROSITE" id="PS50022"/>
    </source>
</evidence>
<feature type="domain" description="Fibronectin type-III" evidence="4">
    <location>
        <begin position="215"/>
        <end position="324"/>
    </location>
</feature>
<dbReference type="PANTHER" id="PTHR46708:SF11">
    <property type="entry name" value="RECEPTOR-TYPE TYROSINE-PROTEIN PHOSPHATASE ETA-LIKE"/>
    <property type="match status" value="1"/>
</dbReference>
<dbReference type="InterPro" id="IPR008979">
    <property type="entry name" value="Galactose-bd-like_sf"/>
</dbReference>
<comment type="caution">
    <text evidence="5">The sequence shown here is derived from an EMBL/GenBank/DDBJ whole genome shotgun (WGS) entry which is preliminary data.</text>
</comment>
<feature type="domain" description="F5/8 type C" evidence="3">
    <location>
        <begin position="69"/>
        <end position="192"/>
    </location>
</feature>
<gene>
    <name evidence="5" type="ORF">GC096_33195</name>
</gene>
<keyword evidence="2" id="KW-0812">Transmembrane</keyword>
<dbReference type="CDD" id="cd00063">
    <property type="entry name" value="FN3"/>
    <property type="match status" value="2"/>
</dbReference>
<evidence type="ECO:0008006" key="7">
    <source>
        <dbReference type="Google" id="ProtNLM"/>
    </source>
</evidence>
<feature type="transmembrane region" description="Helical" evidence="2">
    <location>
        <begin position="43"/>
        <end position="63"/>
    </location>
</feature>
<dbReference type="PANTHER" id="PTHR46708">
    <property type="entry name" value="TENASCIN"/>
    <property type="match status" value="1"/>
</dbReference>
<dbReference type="Pfam" id="PF00041">
    <property type="entry name" value="fn3"/>
    <property type="match status" value="2"/>
</dbReference>
<dbReference type="InterPro" id="IPR013783">
    <property type="entry name" value="Ig-like_fold"/>
</dbReference>
<evidence type="ECO:0000313" key="5">
    <source>
        <dbReference type="EMBL" id="NOU68877.1"/>
    </source>
</evidence>
<dbReference type="Gene3D" id="2.60.40.10">
    <property type="entry name" value="Immunoglobulins"/>
    <property type="match status" value="2"/>
</dbReference>
<evidence type="ECO:0000313" key="6">
    <source>
        <dbReference type="Proteomes" id="UP000653578"/>
    </source>
</evidence>
<dbReference type="PROSITE" id="PS50022">
    <property type="entry name" value="FA58C_3"/>
    <property type="match status" value="1"/>
</dbReference>
<dbReference type="InterPro" id="IPR050991">
    <property type="entry name" value="ECM_Regulatory_Proteins"/>
</dbReference>
<proteinExistence type="predicted"/>
<dbReference type="SUPFAM" id="SSF51445">
    <property type="entry name" value="(Trans)glycosidases"/>
    <property type="match status" value="1"/>
</dbReference>
<dbReference type="Proteomes" id="UP000653578">
    <property type="component" value="Unassembled WGS sequence"/>
</dbReference>
<evidence type="ECO:0000256" key="1">
    <source>
        <dbReference type="ARBA" id="ARBA00022737"/>
    </source>
</evidence>
<keyword evidence="1" id="KW-0677">Repeat</keyword>
<dbReference type="InterPro" id="IPR003961">
    <property type="entry name" value="FN3_dom"/>
</dbReference>
<keyword evidence="6" id="KW-1185">Reference proteome</keyword>
<protein>
    <recommendedName>
        <fullName evidence="7">Fibronectin type III domain protein</fullName>
    </recommendedName>
</protein>
<keyword evidence="2" id="KW-0472">Membrane</keyword>
<organism evidence="5 6">
    <name type="scientific">Paenibacillus plantarum</name>
    <dbReference type="NCBI Taxonomy" id="2654975"/>
    <lineage>
        <taxon>Bacteria</taxon>
        <taxon>Bacillati</taxon>
        <taxon>Bacillota</taxon>
        <taxon>Bacilli</taxon>
        <taxon>Bacillales</taxon>
        <taxon>Paenibacillaceae</taxon>
        <taxon>Paenibacillus</taxon>
    </lineage>
</organism>
<dbReference type="InterPro" id="IPR036116">
    <property type="entry name" value="FN3_sf"/>
</dbReference>
<dbReference type="InterPro" id="IPR017853">
    <property type="entry name" value="GH"/>
</dbReference>
<dbReference type="Gene3D" id="2.60.120.260">
    <property type="entry name" value="Galactose-binding domain-like"/>
    <property type="match status" value="1"/>
</dbReference>
<dbReference type="EMBL" id="WHNY01000082">
    <property type="protein sequence ID" value="NOU68877.1"/>
    <property type="molecule type" value="Genomic_DNA"/>
</dbReference>
<dbReference type="SUPFAM" id="SSF49785">
    <property type="entry name" value="Galactose-binding domain-like"/>
    <property type="match status" value="1"/>
</dbReference>
<evidence type="ECO:0000256" key="2">
    <source>
        <dbReference type="SAM" id="Phobius"/>
    </source>
</evidence>
<dbReference type="Gene3D" id="3.20.20.80">
    <property type="entry name" value="Glycosidases"/>
    <property type="match status" value="1"/>
</dbReference>
<keyword evidence="2" id="KW-1133">Transmembrane helix</keyword>
<dbReference type="SMART" id="SM00060">
    <property type="entry name" value="FN3"/>
    <property type="match status" value="2"/>
</dbReference>
<feature type="domain" description="Fibronectin type-III" evidence="4">
    <location>
        <begin position="330"/>
        <end position="439"/>
    </location>
</feature>
<evidence type="ECO:0000259" key="4">
    <source>
        <dbReference type="PROSITE" id="PS50853"/>
    </source>
</evidence>
<sequence>MITIEVDGGDRRHERSNGENCRIRQMIENEGGTDVRRKSSTMLLFLVFVLAITPFLGSSNFLGGGTAYAAGTKIALSTSNITLESGGGDPTTLVDEQSLAGDPRFDAANAGQPTTKWMPGFQTGQAPAYAVLDLGQTYDIDSIYVYDLNGNSNFDVYAGSTGNWSLLFTDPLTFYNHWNAHTVSTQTRYLRIMTNNAYVGEIVVYGTPTVTDSVAPKRIDTLTASSPTSNSVSLSWTAVGDDNNSGTATSYDVRYNMSYISSTNWATSTQATGEPTPAAPGTPQSMTVTGLSAGVTYYFAIKAVDDVGNVSSLSTIASATTNVSASDTTAPADVTNLAVGSPTGNSMSLTWTAPGDDGSTGTATSYDIRYSTTAITSSNFASAAQVTGAPAPALAGSSQSLVVSGLSSNTLYYFAMKASDEVPNASGLSNVVNATTSSAGTSLKITLTPDMLIDENDQQDKLDNRIFSQGLIDEQVLAGDPRAGTSGAPQNGWYFFLNQYAAPNTGQYWWLPASAYLDFGRTFHITDIYFYDVNASSTNGFVVDSGTPFHWSNLFTDNLGSYNAWRGKQVNVDTRYLRFGFANTGANINEIVVYGYPVGTPDTPPSPTAHTNPAMETLIGTNAVIDDTNAPNNDLNIFKTIREYHNWSWDGNSTGSYPSSNNYQFNPSFAGGGWNFDNFYSTMKSNGSTVSPDFKVRSNKGDGFPSWMSTLSSSYKTPIAALDSYSSTTPQAYGPTAEHLFQFAARYGSSSVASTKLKLASNQPVSTGLNAVNYMEVWNEENDDWDTRKFRFMPYEYAAMLSAAYDGHQGTMGTGAGIKTADPNMKVVLGGIAGYNLNYVNLIKSWANEYRTDGKFPADVLNFHIYCQINNTTGISPEACGLRNQTETLTAYRDTYMPGKEVWISEFGYDTNQQSEYKAPPIGSYTAYEVQGQWLVRSYLALAAAGIDKAMQFQFKDDYSDTAPGSKYGSSGVVGRAQDGYPRKTSWYYVNTMIQTLTGKRFLADQASGDANVMIYKFKSTTDNSGIYAIWAPTSNGTTVSSYQLTLAGSPTTANLVSMVDGDADGTTSSLTISGGKVTVNVSERPIFVKVNAIN</sequence>
<dbReference type="SUPFAM" id="SSF49265">
    <property type="entry name" value="Fibronectin type III"/>
    <property type="match status" value="1"/>
</dbReference>
<dbReference type="InterPro" id="IPR000421">
    <property type="entry name" value="FA58C"/>
</dbReference>
<reference evidence="5 6" key="1">
    <citation type="submission" date="2019-10" db="EMBL/GenBank/DDBJ databases">
        <title>Description of Paenibacillus humi sp. nov.</title>
        <authorList>
            <person name="Carlier A."/>
            <person name="Qi S."/>
        </authorList>
    </citation>
    <scope>NUCLEOTIDE SEQUENCE [LARGE SCALE GENOMIC DNA]</scope>
    <source>
        <strain evidence="5 6">LMG 31461</strain>
    </source>
</reference>